<reference evidence="1" key="1">
    <citation type="journal article" date="2014" name="Int. J. Syst. Evol. Microbiol.">
        <title>Complete genome sequence of Corynebacterium casei LMG S-19264T (=DSM 44701T), isolated from a smear-ripened cheese.</title>
        <authorList>
            <consortium name="US DOE Joint Genome Institute (JGI-PGF)"/>
            <person name="Walter F."/>
            <person name="Albersmeier A."/>
            <person name="Kalinowski J."/>
            <person name="Ruckert C."/>
        </authorList>
    </citation>
    <scope>NUCLEOTIDE SEQUENCE</scope>
    <source>
        <strain evidence="1">CGMCC 1.15763</strain>
    </source>
</reference>
<dbReference type="AlphaFoldDB" id="A0A917HVV1"/>
<name>A0A917HVV1_9FLAO</name>
<organism evidence="1 2">
    <name type="scientific">Polaribacter pacificus</name>
    <dbReference type="NCBI Taxonomy" id="1775173"/>
    <lineage>
        <taxon>Bacteria</taxon>
        <taxon>Pseudomonadati</taxon>
        <taxon>Bacteroidota</taxon>
        <taxon>Flavobacteriia</taxon>
        <taxon>Flavobacteriales</taxon>
        <taxon>Flavobacteriaceae</taxon>
    </lineage>
</organism>
<gene>
    <name evidence="1" type="ORF">GCM10011416_07480</name>
</gene>
<evidence type="ECO:0000313" key="1">
    <source>
        <dbReference type="EMBL" id="GGG92942.1"/>
    </source>
</evidence>
<comment type="caution">
    <text evidence="1">The sequence shown here is derived from an EMBL/GenBank/DDBJ whole genome shotgun (WGS) entry which is preliminary data.</text>
</comment>
<dbReference type="PROSITE" id="PS51257">
    <property type="entry name" value="PROKAR_LIPOPROTEIN"/>
    <property type="match status" value="1"/>
</dbReference>
<proteinExistence type="predicted"/>
<dbReference type="Proteomes" id="UP000633278">
    <property type="component" value="Unassembled WGS sequence"/>
</dbReference>
<sequence>MKKAIQISLMIMLFVATGCSSSKKVVAVKKADPLVGNWAMVIKGTPQGDLPAKMIISKDESNSYTGVLSTTFGDLPLENFKIGNNKLSAGFAAQGLDFSLTGTFKGKDFEGAVSGMGEIFTANGKKE</sequence>
<accession>A0A917HVV1</accession>
<protein>
    <submittedName>
        <fullName evidence="1">Uncharacterized protein</fullName>
    </submittedName>
</protein>
<evidence type="ECO:0000313" key="2">
    <source>
        <dbReference type="Proteomes" id="UP000633278"/>
    </source>
</evidence>
<keyword evidence="2" id="KW-1185">Reference proteome</keyword>
<reference evidence="1" key="2">
    <citation type="submission" date="2020-09" db="EMBL/GenBank/DDBJ databases">
        <authorList>
            <person name="Sun Q."/>
            <person name="Zhou Y."/>
        </authorList>
    </citation>
    <scope>NUCLEOTIDE SEQUENCE</scope>
    <source>
        <strain evidence="1">CGMCC 1.15763</strain>
    </source>
</reference>
<dbReference type="EMBL" id="BMJW01000001">
    <property type="protein sequence ID" value="GGG92942.1"/>
    <property type="molecule type" value="Genomic_DNA"/>
</dbReference>
<dbReference type="RefSeq" id="WP_188597928.1">
    <property type="nucleotide sequence ID" value="NZ_BMJW01000001.1"/>
</dbReference>